<organism evidence="1 2">
    <name type="scientific">Micromonospora echinofusca</name>
    <dbReference type="NCBI Taxonomy" id="47858"/>
    <lineage>
        <taxon>Bacteria</taxon>
        <taxon>Bacillati</taxon>
        <taxon>Actinomycetota</taxon>
        <taxon>Actinomycetes</taxon>
        <taxon>Micromonosporales</taxon>
        <taxon>Micromonosporaceae</taxon>
        <taxon>Micromonospora</taxon>
    </lineage>
</organism>
<dbReference type="EMBL" id="LT607733">
    <property type="protein sequence ID" value="SCG16672.1"/>
    <property type="molecule type" value="Genomic_DNA"/>
</dbReference>
<evidence type="ECO:0000313" key="1">
    <source>
        <dbReference type="EMBL" id="SCG16672.1"/>
    </source>
</evidence>
<reference evidence="1 2" key="1">
    <citation type="submission" date="2016-06" db="EMBL/GenBank/DDBJ databases">
        <authorList>
            <person name="Kjaerup R.B."/>
            <person name="Dalgaard T.S."/>
            <person name="Juul-Madsen H.R."/>
        </authorList>
    </citation>
    <scope>NUCLEOTIDE SEQUENCE [LARGE SCALE GENOMIC DNA]</scope>
    <source>
        <strain evidence="1 2">DSM 43913</strain>
    </source>
</reference>
<dbReference type="RefSeq" id="WP_089000532.1">
    <property type="nucleotide sequence ID" value="NZ_JBFAAC010000010.1"/>
</dbReference>
<name>A0A1C5GAU7_MICEH</name>
<accession>A0A1C5GAU7</accession>
<gene>
    <name evidence="1" type="ORF">GA0070610_2944</name>
</gene>
<dbReference type="GeneID" id="95802731"/>
<evidence type="ECO:0000313" key="2">
    <source>
        <dbReference type="Proteomes" id="UP000198251"/>
    </source>
</evidence>
<keyword evidence="2" id="KW-1185">Reference proteome</keyword>
<dbReference type="Proteomes" id="UP000198251">
    <property type="component" value="Chromosome I"/>
</dbReference>
<proteinExistence type="predicted"/>
<protein>
    <submittedName>
        <fullName evidence="1">Uncharacterized protein</fullName>
    </submittedName>
</protein>
<sequence length="245" mass="25789">MTAGPPPAEVELVSAWDRALGQPAPRRPLLLLGREDADRLPVGEVAALLLRTARSWTGDRVEATLDCPACPQRLEVGFAVADLLAAALDPTADSARGGARHVGTGAFTLDWRGHRLTLRLPTPADLAAAARAGDAAAAERWLLRACLLAADPPLDDPAPALPEVSAAMAERDPLGVVAVTLTCPGCGTATEALLDVPAWAWQAADARVRRLLGEVHRLARAYGWSEAQVLGLGPHRRAAYLELVP</sequence>
<dbReference type="AlphaFoldDB" id="A0A1C5GAU7"/>